<protein>
    <submittedName>
        <fullName evidence="1">Uncharacterized protein</fullName>
    </submittedName>
</protein>
<reference evidence="2" key="1">
    <citation type="journal article" date="2022" name="Mol. Ecol. Resour.">
        <title>The genomes of chicory, endive, great burdock and yacon provide insights into Asteraceae palaeo-polyploidization history and plant inulin production.</title>
        <authorList>
            <person name="Fan W."/>
            <person name="Wang S."/>
            <person name="Wang H."/>
            <person name="Wang A."/>
            <person name="Jiang F."/>
            <person name="Liu H."/>
            <person name="Zhao H."/>
            <person name="Xu D."/>
            <person name="Zhang Y."/>
        </authorList>
    </citation>
    <scope>NUCLEOTIDE SEQUENCE [LARGE SCALE GENOMIC DNA]</scope>
    <source>
        <strain evidence="2">cv. Yunnan</strain>
    </source>
</reference>
<evidence type="ECO:0000313" key="1">
    <source>
        <dbReference type="EMBL" id="KAI3804554.1"/>
    </source>
</evidence>
<proteinExistence type="predicted"/>
<name>A0ACB9I977_9ASTR</name>
<organism evidence="1 2">
    <name type="scientific">Smallanthus sonchifolius</name>
    <dbReference type="NCBI Taxonomy" id="185202"/>
    <lineage>
        <taxon>Eukaryota</taxon>
        <taxon>Viridiplantae</taxon>
        <taxon>Streptophyta</taxon>
        <taxon>Embryophyta</taxon>
        <taxon>Tracheophyta</taxon>
        <taxon>Spermatophyta</taxon>
        <taxon>Magnoliopsida</taxon>
        <taxon>eudicotyledons</taxon>
        <taxon>Gunneridae</taxon>
        <taxon>Pentapetalae</taxon>
        <taxon>asterids</taxon>
        <taxon>campanulids</taxon>
        <taxon>Asterales</taxon>
        <taxon>Asteraceae</taxon>
        <taxon>Asteroideae</taxon>
        <taxon>Heliantheae alliance</taxon>
        <taxon>Millerieae</taxon>
        <taxon>Smallanthus</taxon>
    </lineage>
</organism>
<accession>A0ACB9I977</accession>
<sequence length="752" mass="83554">MHHASSSHCSLPPPSWFGASPTTIGGATEGVVIQRWLQLMMYNKMFGIRLRFAAETVADGVAGLGVGGIILPVVVVADVASSMTGMQKQTKTQCVCEIEDHAQKKNWDVPAYGTGNGQKQTTIQQKRSLDQTRKNNRREIRKKTQRQSAKEEEKVEANSTYQRYVSISASQRVKLKFNNKSVPKIIKVRFYLFYFKSVGAGMIPLQIGRFYGNLGKFDVLLDLFTEFIIYVSLRMVLLGMRLSCCTSNREISNRMDIDQPPDRIMTYDGLESCILNANNSYEDESVASKGDGCPTDSPSSCCSSNNPSGSFFSQWSMMKRDEHEWDYAVKFTDVDVMKEKFAKLLLGEDTTGGRNGVSPALALSNAITNLAGTVFGELWKLEPLPDEKKNKWRRELDWLLSPTNYMVQLIPAKQCGPDGRTIEIMTPKARGDVHLNLPALQKLDSMLLETLDSMTETEFWYDEGGSRAEGRSKRWWLPAPQVPVGGLSDIQRKKLHNQAKLVLQIFKAAKSINETILLEMPIPKIISDVLPKSGKESLGEDLYRILNRGSSSACDMLNSLSLKSENSALDAINRLEAAIYAWKDKIDEHDSGKSPARTSWSCKDTVSELDKIELLITRAESLSREIKTRFPDLPQRFLDVMKIQYGKDVAHAIIEAYSRVLGNLAFSILTRIGDISQEDVLSDPNASMATNSTQGVNSTGSLNIKTRHALIDKMDSTEGKLSSLKTEAASYTATPSTSSGCCLGKEAYLDTP</sequence>
<keyword evidence="2" id="KW-1185">Reference proteome</keyword>
<dbReference type="Proteomes" id="UP001056120">
    <property type="component" value="Linkage Group LG09"/>
</dbReference>
<comment type="caution">
    <text evidence="1">The sequence shown here is derived from an EMBL/GenBank/DDBJ whole genome shotgun (WGS) entry which is preliminary data.</text>
</comment>
<gene>
    <name evidence="1" type="ORF">L1987_26187</name>
</gene>
<dbReference type="EMBL" id="CM042026">
    <property type="protein sequence ID" value="KAI3804554.1"/>
    <property type="molecule type" value="Genomic_DNA"/>
</dbReference>
<reference evidence="1 2" key="2">
    <citation type="journal article" date="2022" name="Mol. Ecol. Resour.">
        <title>The genomes of chicory, endive, great burdock and yacon provide insights into Asteraceae paleo-polyploidization history and plant inulin production.</title>
        <authorList>
            <person name="Fan W."/>
            <person name="Wang S."/>
            <person name="Wang H."/>
            <person name="Wang A."/>
            <person name="Jiang F."/>
            <person name="Liu H."/>
            <person name="Zhao H."/>
            <person name="Xu D."/>
            <person name="Zhang Y."/>
        </authorList>
    </citation>
    <scope>NUCLEOTIDE SEQUENCE [LARGE SCALE GENOMIC DNA]</scope>
    <source>
        <strain evidence="2">cv. Yunnan</strain>
        <tissue evidence="1">Leaves</tissue>
    </source>
</reference>
<evidence type="ECO:0000313" key="2">
    <source>
        <dbReference type="Proteomes" id="UP001056120"/>
    </source>
</evidence>